<protein>
    <submittedName>
        <fullName evidence="1">Uncharacterized protein</fullName>
    </submittedName>
</protein>
<accession>R9R4C8</accession>
<organism evidence="1 2">
    <name type="scientific">Vibrio phage JA-1</name>
    <dbReference type="NCBI Taxonomy" id="1283071"/>
    <lineage>
        <taxon>Viruses</taxon>
        <taxon>Duplodnaviria</taxon>
        <taxon>Heunggongvirae</taxon>
        <taxon>Uroviricota</taxon>
        <taxon>Caudoviricetes</taxon>
        <taxon>Schitoviridae</taxon>
        <taxon>Pacinivirus</taxon>
        <taxon>Pacinivirus VCO139</taxon>
    </lineage>
</organism>
<dbReference type="Proteomes" id="UP000014320">
    <property type="component" value="Segment"/>
</dbReference>
<proteinExistence type="predicted"/>
<dbReference type="RefSeq" id="YP_008126840.1">
    <property type="nucleotide sequence ID" value="NC_021540.1"/>
</dbReference>
<name>R9R4C8_9CAUD</name>
<evidence type="ECO:0000313" key="2">
    <source>
        <dbReference type="Proteomes" id="UP000014320"/>
    </source>
</evidence>
<dbReference type="OrthoDB" id="41635at10239"/>
<evidence type="ECO:0000313" key="1">
    <source>
        <dbReference type="EMBL" id="AGI61829.1"/>
    </source>
</evidence>
<dbReference type="EMBL" id="KC438282">
    <property type="protein sequence ID" value="AGI61829.1"/>
    <property type="molecule type" value="Genomic_DNA"/>
</dbReference>
<gene>
    <name evidence="1" type="ORF">JA1_0077</name>
</gene>
<dbReference type="KEGG" id="vg:16194964"/>
<sequence>MQLIETYVSKSRKSIWVPYLNSAYSSWIEGKNYLDDLVTTEDWSIGNFNTWVLEARVHKPSRKEWKEIVDSLA</sequence>
<reference evidence="1 2" key="1">
    <citation type="journal article" date="2013" name="Virol. J.">
        <title>Whole genome sequencing and comparative genomic analyses of two Vibrio cholerae O139 Bengal-specific Podoviruses to other N4-like phages reveal extensive genetic diversity.</title>
        <authorList>
            <person name="Fouts D.E."/>
            <person name="Klumpp J."/>
            <person name="Bishop-Lilly K.A."/>
            <person name="Rajavel M."/>
            <person name="Willner K.M."/>
            <person name="Butani A."/>
            <person name="Henry M."/>
            <person name="Biswas B."/>
            <person name="Li M."/>
            <person name="Albert M.J."/>
            <person name="Loessner M.J."/>
            <person name="Calendar R."/>
            <person name="Sozhamannan S."/>
        </authorList>
    </citation>
    <scope>NUCLEOTIDE SEQUENCE [LARGE SCALE GENOMIC DNA]</scope>
</reference>
<dbReference type="GeneID" id="16194964"/>